<sequence>MFPEIASVPLPDGIYDGELIVPGIDGKPNFEAMMSRFKSIKAPYQVQFAIFDVIYVGDKKVTHLPLLERKQLLDELLPTDSELVTKVKWLSGNAKAYFELIKQHDLEGIVQKKADAPYLIGRRSKEVLKVINYKYTTINIVGYTKKKFGLLLQFDNKESAGVMEFMPPIERRKFYQYTHNNRIADKGDIIFINPLPCRVKYRNLTSNGKLRIPSFENWVS</sequence>
<dbReference type="Proteomes" id="UP000019270">
    <property type="component" value="Unassembled WGS sequence"/>
</dbReference>
<dbReference type="AlphaFoldDB" id="W7L2I1"/>
<feature type="domain" description="ATP-dependent DNA ligase family profile" evidence="2">
    <location>
        <begin position="14"/>
        <end position="130"/>
    </location>
</feature>
<reference evidence="4" key="1">
    <citation type="submission" date="2013-03" db="EMBL/GenBank/DDBJ databases">
        <title>Draft genome sequence of Bacillus firmus DS1.</title>
        <authorList>
            <person name="Peng D."/>
            <person name="Zhu L."/>
            <person name="Sun M."/>
        </authorList>
    </citation>
    <scope>NUCLEOTIDE SEQUENCE [LARGE SCALE GENOMIC DNA]</scope>
    <source>
        <strain evidence="4">DS1</strain>
    </source>
</reference>
<evidence type="ECO:0000259" key="2">
    <source>
        <dbReference type="Pfam" id="PF01068"/>
    </source>
</evidence>
<dbReference type="eggNOG" id="COG1793">
    <property type="taxonomic scope" value="Bacteria"/>
</dbReference>
<dbReference type="Gene3D" id="3.30.470.30">
    <property type="entry name" value="DNA ligase/mRNA capping enzyme"/>
    <property type="match status" value="1"/>
</dbReference>
<proteinExistence type="predicted"/>
<dbReference type="PATRIC" id="fig|1307436.3.peg.4188"/>
<dbReference type="SUPFAM" id="SSF50249">
    <property type="entry name" value="Nucleic acid-binding proteins"/>
    <property type="match status" value="1"/>
</dbReference>
<dbReference type="GO" id="GO:0006310">
    <property type="term" value="P:DNA recombination"/>
    <property type="evidence" value="ECO:0007669"/>
    <property type="project" value="InterPro"/>
</dbReference>
<evidence type="ECO:0000313" key="4">
    <source>
        <dbReference type="Proteomes" id="UP000019270"/>
    </source>
</evidence>
<keyword evidence="3" id="KW-0436">Ligase</keyword>
<comment type="catalytic activity">
    <reaction evidence="1">
        <text>ATP + (deoxyribonucleotide)n-3'-hydroxyl + 5'-phospho-(deoxyribonucleotide)m = (deoxyribonucleotide)n+m + AMP + diphosphate.</text>
        <dbReference type="EC" id="6.5.1.1"/>
    </reaction>
</comment>
<protein>
    <submittedName>
        <fullName evidence="3">ATP-dependent DNA ligase</fullName>
        <ecNumber evidence="3">6.5.1.1</ecNumber>
    </submittedName>
</protein>
<dbReference type="RefSeq" id="WP_051488951.1">
    <property type="nucleotide sequence ID" value="NZ_APVL01000018.1"/>
</dbReference>
<dbReference type="GO" id="GO:0003910">
    <property type="term" value="F:DNA ligase (ATP) activity"/>
    <property type="evidence" value="ECO:0007669"/>
    <property type="project" value="UniProtKB-EC"/>
</dbReference>
<evidence type="ECO:0000256" key="1">
    <source>
        <dbReference type="ARBA" id="ARBA00034003"/>
    </source>
</evidence>
<name>W7L2I1_CYTFI</name>
<gene>
    <name evidence="3" type="primary">ligB</name>
    <name evidence="3" type="ORF">PBF_19563</name>
</gene>
<dbReference type="GO" id="GO:0006281">
    <property type="term" value="P:DNA repair"/>
    <property type="evidence" value="ECO:0007669"/>
    <property type="project" value="InterPro"/>
</dbReference>
<dbReference type="EC" id="6.5.1.1" evidence="3"/>
<dbReference type="InterPro" id="IPR012310">
    <property type="entry name" value="DNA_ligase_ATP-dep_cent"/>
</dbReference>
<dbReference type="SUPFAM" id="SSF56091">
    <property type="entry name" value="DNA ligase/mRNA capping enzyme, catalytic domain"/>
    <property type="match status" value="1"/>
</dbReference>
<evidence type="ECO:0000313" key="3">
    <source>
        <dbReference type="EMBL" id="EWG09327.1"/>
    </source>
</evidence>
<organism evidence="3 4">
    <name type="scientific">Cytobacillus firmus DS1</name>
    <dbReference type="NCBI Taxonomy" id="1307436"/>
    <lineage>
        <taxon>Bacteria</taxon>
        <taxon>Bacillati</taxon>
        <taxon>Bacillota</taxon>
        <taxon>Bacilli</taxon>
        <taxon>Bacillales</taxon>
        <taxon>Bacillaceae</taxon>
        <taxon>Cytobacillus</taxon>
    </lineage>
</organism>
<reference evidence="3 4" key="2">
    <citation type="journal article" date="2016" name="Sci. Rep.">
        <title>A novel serine protease, Sep1, from Bacillus firmus DS-1 has nematicidal activity and degrades multiple intestinal-associated nematode proteins.</title>
        <authorList>
            <person name="Geng C."/>
            <person name="Nie X."/>
            <person name="Tang Z."/>
            <person name="Zhang Y."/>
            <person name="Lin J."/>
            <person name="Sun M."/>
            <person name="Peng D."/>
        </authorList>
    </citation>
    <scope>NUCLEOTIDE SEQUENCE [LARGE SCALE GENOMIC DNA]</scope>
    <source>
        <strain evidence="3 4">DS1</strain>
    </source>
</reference>
<comment type="caution">
    <text evidence="3">The sequence shown here is derived from an EMBL/GenBank/DDBJ whole genome shotgun (WGS) entry which is preliminary data.</text>
</comment>
<dbReference type="EMBL" id="APVL01000018">
    <property type="protein sequence ID" value="EWG09327.1"/>
    <property type="molecule type" value="Genomic_DNA"/>
</dbReference>
<accession>W7L2I1</accession>
<dbReference type="InterPro" id="IPR012340">
    <property type="entry name" value="NA-bd_OB-fold"/>
</dbReference>
<dbReference type="Pfam" id="PF01068">
    <property type="entry name" value="DNA_ligase_A_M"/>
    <property type="match status" value="1"/>
</dbReference>
<dbReference type="GO" id="GO:0005524">
    <property type="term" value="F:ATP binding"/>
    <property type="evidence" value="ECO:0007669"/>
    <property type="project" value="InterPro"/>
</dbReference>